<accession>A0A5N4ARR0</accession>
<evidence type="ECO:0000259" key="2">
    <source>
        <dbReference type="SMART" id="SM00703"/>
    </source>
</evidence>
<dbReference type="Pfam" id="PF01757">
    <property type="entry name" value="Acyl_transf_3"/>
    <property type="match status" value="1"/>
</dbReference>
<feature type="transmembrane region" description="Helical" evidence="1">
    <location>
        <begin position="191"/>
        <end position="209"/>
    </location>
</feature>
<evidence type="ECO:0000313" key="3">
    <source>
        <dbReference type="EMBL" id="KAB0800035.1"/>
    </source>
</evidence>
<evidence type="ECO:0000313" key="4">
    <source>
        <dbReference type="Proteomes" id="UP000327044"/>
    </source>
</evidence>
<feature type="domain" description="Nose resistant-to-fluoxetine protein N-terminal" evidence="2">
    <location>
        <begin position="63"/>
        <end position="178"/>
    </location>
</feature>
<dbReference type="InterPro" id="IPR006621">
    <property type="entry name" value="Nose-resist-to-fluoxetine_N"/>
</dbReference>
<feature type="transmembrane region" description="Helical" evidence="1">
    <location>
        <begin position="460"/>
        <end position="480"/>
    </location>
</feature>
<dbReference type="InterPro" id="IPR052728">
    <property type="entry name" value="O2_lipid_transport_reg"/>
</dbReference>
<keyword evidence="1" id="KW-0812">Transmembrane</keyword>
<dbReference type="GO" id="GO:0016747">
    <property type="term" value="F:acyltransferase activity, transferring groups other than amino-acyl groups"/>
    <property type="evidence" value="ECO:0007669"/>
    <property type="project" value="InterPro"/>
</dbReference>
<feature type="transmembrane region" description="Helical" evidence="1">
    <location>
        <begin position="426"/>
        <end position="448"/>
    </location>
</feature>
<dbReference type="AlphaFoldDB" id="A0A5N4ARR0"/>
<keyword evidence="1" id="KW-1133">Transmembrane helix</keyword>
<dbReference type="SMART" id="SM00703">
    <property type="entry name" value="NRF"/>
    <property type="match status" value="1"/>
</dbReference>
<keyword evidence="4" id="KW-1185">Reference proteome</keyword>
<feature type="transmembrane region" description="Helical" evidence="1">
    <location>
        <begin position="290"/>
        <end position="315"/>
    </location>
</feature>
<protein>
    <recommendedName>
        <fullName evidence="2">Nose resistant-to-fluoxetine protein N-terminal domain-containing protein</fullName>
    </recommendedName>
</protein>
<reference evidence="3 4" key="1">
    <citation type="journal article" date="2018" name="Elife">
        <title>Firefly genomes illuminate parallel origins of bioluminescence in beetles.</title>
        <authorList>
            <person name="Fallon T.R."/>
            <person name="Lower S.E."/>
            <person name="Chang C.H."/>
            <person name="Bessho-Uehara M."/>
            <person name="Martin G.J."/>
            <person name="Bewick A.J."/>
            <person name="Behringer M."/>
            <person name="Debat H.J."/>
            <person name="Wong I."/>
            <person name="Day J.C."/>
            <person name="Suvorov A."/>
            <person name="Silva C.J."/>
            <person name="Stanger-Hall K.F."/>
            <person name="Hall D.W."/>
            <person name="Schmitz R.J."/>
            <person name="Nelson D.R."/>
            <person name="Lewis S.M."/>
            <person name="Shigenobu S."/>
            <person name="Bybee S.M."/>
            <person name="Larracuente A.M."/>
            <person name="Oba Y."/>
            <person name="Weng J.K."/>
        </authorList>
    </citation>
    <scope>NUCLEOTIDE SEQUENCE [LARGE SCALE GENOMIC DNA]</scope>
    <source>
        <strain evidence="3">1611_PpyrPB1</strain>
        <tissue evidence="3">Whole body</tissue>
    </source>
</reference>
<feature type="transmembrane region" description="Helical" evidence="1">
    <location>
        <begin position="534"/>
        <end position="554"/>
    </location>
</feature>
<organism evidence="3 4">
    <name type="scientific">Photinus pyralis</name>
    <name type="common">Common eastern firefly</name>
    <name type="synonym">Lampyris pyralis</name>
    <dbReference type="NCBI Taxonomy" id="7054"/>
    <lineage>
        <taxon>Eukaryota</taxon>
        <taxon>Metazoa</taxon>
        <taxon>Ecdysozoa</taxon>
        <taxon>Arthropoda</taxon>
        <taxon>Hexapoda</taxon>
        <taxon>Insecta</taxon>
        <taxon>Pterygota</taxon>
        <taxon>Neoptera</taxon>
        <taxon>Endopterygota</taxon>
        <taxon>Coleoptera</taxon>
        <taxon>Polyphaga</taxon>
        <taxon>Elateriformia</taxon>
        <taxon>Elateroidea</taxon>
        <taxon>Lampyridae</taxon>
        <taxon>Lampyrinae</taxon>
        <taxon>Photinus</taxon>
    </lineage>
</organism>
<dbReference type="Pfam" id="PF20146">
    <property type="entry name" value="NRF"/>
    <property type="match status" value="1"/>
</dbReference>
<feature type="transmembrane region" description="Helical" evidence="1">
    <location>
        <begin position="399"/>
        <end position="419"/>
    </location>
</feature>
<feature type="transmembrane region" description="Helical" evidence="1">
    <location>
        <begin position="600"/>
        <end position="621"/>
    </location>
</feature>
<feature type="transmembrane region" description="Helical" evidence="1">
    <location>
        <begin position="335"/>
        <end position="353"/>
    </location>
</feature>
<dbReference type="InterPro" id="IPR002656">
    <property type="entry name" value="Acyl_transf_3_dom"/>
</dbReference>
<feature type="transmembrane region" description="Helical" evidence="1">
    <location>
        <begin position="492"/>
        <end position="514"/>
    </location>
</feature>
<feature type="transmembrane region" description="Helical" evidence="1">
    <location>
        <begin position="561"/>
        <end position="580"/>
    </location>
</feature>
<name>A0A5N4ARR0_PHOPY</name>
<dbReference type="OrthoDB" id="118951at2759"/>
<dbReference type="EMBL" id="VVIM01000005">
    <property type="protein sequence ID" value="KAB0800035.1"/>
    <property type="molecule type" value="Genomic_DNA"/>
</dbReference>
<evidence type="ECO:0000256" key="1">
    <source>
        <dbReference type="SAM" id="Phobius"/>
    </source>
</evidence>
<sequence length="645" mass="72649">MYLYTRFSSKSANTCVSSMKQINVLVCLLLHFFGEAFAAIDKLHQIEFETLIREDTFEGLHVSEACSSQLNKYAKDLSNMQTWALKMFDSSGQVPAGVIGGNYYELGSFQQCLKIAEGSGKDTIFGKYCMGKLTVSVKNVTESVINLGVCMPRACKAKEIQSYYKDIKMLINEDTCQTEENQPKLDFNAQLALAFLGLWACLIVISTVYDMIMQSLNRAPAHWALVSFSCYTNAKRLSDTTVNQEDISCLHGLRVISVMLVIMAHHQTLINKLPIQNGNFIKKFFYSHVYPIVLGGNNAITTLFFMNGLILSYIFMVNSKQKAKFSWVAFYVRRYLSLTPTLGVIIILHAFLVRHLGSGPLWPPIVNKLSDPCTKYWWTAVFYIQNFNLGKPMCVEQSWFLSVDMQLYVLSPLLLLTLLKKPKATLYATGCLTLFCIGLSYLSTLFFGKDSINLPFHKPKAPYAVAPAWLMGIILGYFVYNTKKSAIVLKKVHVMVLWAVAIAIILACSCLRFSNRSLETAWDSALRRPLWSLALGWVVFACHFGYGGIVNGFLSSAKFRLLSRISYSAFISHVFVQAIALEVFQMMPVWDTGFMLKTLWINYVMIFFFSVALTLAFGSPVDSISNKIWKTPTGKVRSTRGSKTK</sequence>
<proteinExistence type="predicted"/>
<dbReference type="PANTHER" id="PTHR11161:SF0">
    <property type="entry name" value="O-ACYLTRANSFERASE LIKE PROTEIN"/>
    <property type="match status" value="1"/>
</dbReference>
<gene>
    <name evidence="3" type="ORF">PPYR_07915</name>
</gene>
<dbReference type="Proteomes" id="UP000327044">
    <property type="component" value="Unassembled WGS sequence"/>
</dbReference>
<dbReference type="PANTHER" id="PTHR11161">
    <property type="entry name" value="O-ACYLTRANSFERASE"/>
    <property type="match status" value="1"/>
</dbReference>
<keyword evidence="1" id="KW-0472">Membrane</keyword>
<dbReference type="InParanoid" id="A0A5N4ARR0"/>
<dbReference type="FunCoup" id="A0A5N4ARR0">
    <property type="interactions" value="9"/>
</dbReference>
<comment type="caution">
    <text evidence="3">The sequence shown here is derived from an EMBL/GenBank/DDBJ whole genome shotgun (WGS) entry which is preliminary data.</text>
</comment>